<evidence type="ECO:0000259" key="12">
    <source>
        <dbReference type="PROSITE" id="PS50011"/>
    </source>
</evidence>
<comment type="similarity">
    <text evidence="8">Belongs to the protein kinase superfamily. STE Ser/Thr protein kinase family. COT1 subfamily.</text>
</comment>
<accession>A0ABP0DWZ3</accession>
<feature type="region of interest" description="Disordered" evidence="11">
    <location>
        <begin position="707"/>
        <end position="735"/>
    </location>
</feature>
<keyword evidence="7" id="KW-0067">ATP-binding</keyword>
<feature type="compositionally biased region" description="Polar residues" evidence="11">
    <location>
        <begin position="104"/>
        <end position="113"/>
    </location>
</feature>
<organism evidence="14 15">
    <name type="scientific">Sporothrix epigloea</name>
    <dbReference type="NCBI Taxonomy" id="1892477"/>
    <lineage>
        <taxon>Eukaryota</taxon>
        <taxon>Fungi</taxon>
        <taxon>Dikarya</taxon>
        <taxon>Ascomycota</taxon>
        <taxon>Pezizomycotina</taxon>
        <taxon>Sordariomycetes</taxon>
        <taxon>Sordariomycetidae</taxon>
        <taxon>Ophiostomatales</taxon>
        <taxon>Ophiostomataceae</taxon>
        <taxon>Sporothrix</taxon>
    </lineage>
</organism>
<keyword evidence="5" id="KW-0547">Nucleotide-binding</keyword>
<evidence type="ECO:0000256" key="4">
    <source>
        <dbReference type="ARBA" id="ARBA00022679"/>
    </source>
</evidence>
<evidence type="ECO:0000313" key="15">
    <source>
        <dbReference type="Proteomes" id="UP001642502"/>
    </source>
</evidence>
<dbReference type="PANTHER" id="PTHR22988">
    <property type="entry name" value="MYOTONIC DYSTROPHY S/T KINASE-RELATED"/>
    <property type="match status" value="1"/>
</dbReference>
<evidence type="ECO:0000256" key="9">
    <source>
        <dbReference type="ARBA" id="ARBA00047899"/>
    </source>
</evidence>
<feature type="compositionally biased region" description="Basic and acidic residues" evidence="11">
    <location>
        <begin position="721"/>
        <end position="735"/>
    </location>
</feature>
<dbReference type="Pfam" id="PF00069">
    <property type="entry name" value="Pkinase"/>
    <property type="match status" value="1"/>
</dbReference>
<keyword evidence="3" id="KW-0597">Phosphoprotein</keyword>
<dbReference type="SUPFAM" id="SSF56112">
    <property type="entry name" value="Protein kinase-like (PK-like)"/>
    <property type="match status" value="1"/>
</dbReference>
<dbReference type="InterPro" id="IPR050839">
    <property type="entry name" value="Rho-assoc_Ser/Thr_Kinase"/>
</dbReference>
<keyword evidence="15" id="KW-1185">Reference proteome</keyword>
<dbReference type="PROSITE" id="PS00108">
    <property type="entry name" value="PROTEIN_KINASE_ST"/>
    <property type="match status" value="1"/>
</dbReference>
<comment type="catalytic activity">
    <reaction evidence="10">
        <text>L-seryl-[protein] + ATP = O-phospho-L-seryl-[protein] + ADP + H(+)</text>
        <dbReference type="Rhea" id="RHEA:17989"/>
        <dbReference type="Rhea" id="RHEA-COMP:9863"/>
        <dbReference type="Rhea" id="RHEA-COMP:11604"/>
        <dbReference type="ChEBI" id="CHEBI:15378"/>
        <dbReference type="ChEBI" id="CHEBI:29999"/>
        <dbReference type="ChEBI" id="CHEBI:30616"/>
        <dbReference type="ChEBI" id="CHEBI:83421"/>
        <dbReference type="ChEBI" id="CHEBI:456216"/>
        <dbReference type="EC" id="2.7.11.1"/>
    </reaction>
</comment>
<evidence type="ECO:0000256" key="10">
    <source>
        <dbReference type="ARBA" id="ARBA00048679"/>
    </source>
</evidence>
<feature type="compositionally biased region" description="Acidic residues" evidence="11">
    <location>
        <begin position="707"/>
        <end position="717"/>
    </location>
</feature>
<reference evidence="14 15" key="1">
    <citation type="submission" date="2024-01" db="EMBL/GenBank/DDBJ databases">
        <authorList>
            <person name="Allen C."/>
            <person name="Tagirdzhanova G."/>
        </authorList>
    </citation>
    <scope>NUCLEOTIDE SEQUENCE [LARGE SCALE GENOMIC DNA]</scope>
    <source>
        <strain evidence="14 15">CBS 119000</strain>
    </source>
</reference>
<evidence type="ECO:0000256" key="6">
    <source>
        <dbReference type="ARBA" id="ARBA00022777"/>
    </source>
</evidence>
<feature type="region of interest" description="Disordered" evidence="11">
    <location>
        <begin position="88"/>
        <end position="126"/>
    </location>
</feature>
<dbReference type="PROSITE" id="PS50011">
    <property type="entry name" value="PROTEIN_KINASE_DOM"/>
    <property type="match status" value="1"/>
</dbReference>
<dbReference type="PANTHER" id="PTHR22988:SF71">
    <property type="entry name" value="CITRON RHO-INTERACTING KINASE"/>
    <property type="match status" value="1"/>
</dbReference>
<evidence type="ECO:0000259" key="13">
    <source>
        <dbReference type="PROSITE" id="PS51285"/>
    </source>
</evidence>
<dbReference type="Gene3D" id="3.30.200.20">
    <property type="entry name" value="Phosphorylase Kinase, domain 1"/>
    <property type="match status" value="2"/>
</dbReference>
<dbReference type="Gene3D" id="1.10.510.10">
    <property type="entry name" value="Transferase(Phosphotransferase) domain 1"/>
    <property type="match status" value="3"/>
</dbReference>
<evidence type="ECO:0000256" key="7">
    <source>
        <dbReference type="ARBA" id="ARBA00022840"/>
    </source>
</evidence>
<evidence type="ECO:0000256" key="5">
    <source>
        <dbReference type="ARBA" id="ARBA00022741"/>
    </source>
</evidence>
<evidence type="ECO:0000256" key="8">
    <source>
        <dbReference type="ARBA" id="ARBA00038271"/>
    </source>
</evidence>
<evidence type="ECO:0000256" key="11">
    <source>
        <dbReference type="SAM" id="MobiDB-lite"/>
    </source>
</evidence>
<dbReference type="InterPro" id="IPR000961">
    <property type="entry name" value="AGC-kinase_C"/>
</dbReference>
<comment type="caution">
    <text evidence="14">The sequence shown here is derived from an EMBL/GenBank/DDBJ whole genome shotgun (WGS) entry which is preliminary data.</text>
</comment>
<gene>
    <name evidence="14" type="ORF">SEPCBS119000_004600</name>
</gene>
<feature type="domain" description="AGC-kinase C-terminal" evidence="13">
    <location>
        <begin position="675"/>
        <end position="732"/>
    </location>
</feature>
<evidence type="ECO:0000256" key="1">
    <source>
        <dbReference type="ARBA" id="ARBA00012513"/>
    </source>
</evidence>
<comment type="catalytic activity">
    <reaction evidence="9">
        <text>L-threonyl-[protein] + ATP = O-phospho-L-threonyl-[protein] + ADP + H(+)</text>
        <dbReference type="Rhea" id="RHEA:46608"/>
        <dbReference type="Rhea" id="RHEA-COMP:11060"/>
        <dbReference type="Rhea" id="RHEA-COMP:11605"/>
        <dbReference type="ChEBI" id="CHEBI:15378"/>
        <dbReference type="ChEBI" id="CHEBI:30013"/>
        <dbReference type="ChEBI" id="CHEBI:30616"/>
        <dbReference type="ChEBI" id="CHEBI:61977"/>
        <dbReference type="ChEBI" id="CHEBI:456216"/>
        <dbReference type="EC" id="2.7.11.1"/>
    </reaction>
</comment>
<feature type="domain" description="Protein kinase" evidence="12">
    <location>
        <begin position="308"/>
        <end position="629"/>
    </location>
</feature>
<dbReference type="EC" id="2.7.11.1" evidence="1"/>
<name>A0ABP0DWZ3_9PEZI</name>
<dbReference type="Proteomes" id="UP001642502">
    <property type="component" value="Unassembled WGS sequence"/>
</dbReference>
<keyword evidence="2" id="KW-0723">Serine/threonine-protein kinase</keyword>
<evidence type="ECO:0000256" key="2">
    <source>
        <dbReference type="ARBA" id="ARBA00022527"/>
    </source>
</evidence>
<dbReference type="InterPro" id="IPR000719">
    <property type="entry name" value="Prot_kinase_dom"/>
</dbReference>
<protein>
    <recommendedName>
        <fullName evidence="1">non-specific serine/threonine protein kinase</fullName>
        <ecNumber evidence="1">2.7.11.1</ecNumber>
    </recommendedName>
</protein>
<proteinExistence type="inferred from homology"/>
<dbReference type="InterPro" id="IPR011009">
    <property type="entry name" value="Kinase-like_dom_sf"/>
</dbReference>
<keyword evidence="6" id="KW-0418">Kinase</keyword>
<evidence type="ECO:0000313" key="14">
    <source>
        <dbReference type="EMBL" id="CAK7271426.1"/>
    </source>
</evidence>
<evidence type="ECO:0000256" key="3">
    <source>
        <dbReference type="ARBA" id="ARBA00022553"/>
    </source>
</evidence>
<dbReference type="InterPro" id="IPR008271">
    <property type="entry name" value="Ser/Thr_kinase_AS"/>
</dbReference>
<dbReference type="EMBL" id="CAWUON010000072">
    <property type="protein sequence ID" value="CAK7271426.1"/>
    <property type="molecule type" value="Genomic_DNA"/>
</dbReference>
<dbReference type="SMART" id="SM00220">
    <property type="entry name" value="S_TKc"/>
    <property type="match status" value="1"/>
</dbReference>
<keyword evidence="4" id="KW-0808">Transferase</keyword>
<dbReference type="PROSITE" id="PS51285">
    <property type="entry name" value="AGC_KINASE_CTER"/>
    <property type="match status" value="1"/>
</dbReference>
<sequence>MDSFAMPSDVGRERKFAHLYDLADGPTAVHKEPASKKRSVSSPVRILSETVTPQSGYVRQFPEANGFAVLGKPTTLSPFSAERKLFESTVTPSSGGRTPPLGNHASTASSSVPEPSGPSKTVDKSHVQEEVRIHESTVTPTVKIGSHHKISHFEKLTPKTEKKDRIVPEKTAFGALSGISLCNHRMNSLPEESNSLSIIPEDNIPVVPTVVTVELAAAAKIFLETYYDEILRGPTPRALRIHHLKSQLYIAKELSAAGKQYYLDAFCRAGTDHLRKLRVLKASSARSRLFDKGSRSTKPRATTCAAGFEVLKTLGKGSFGTVRLVREKASSCDDITTAREKKKQVYAMKVIRKSEMIRSGQEGHMRAERDFLVSSEGSNWTVPLVASFQDATNLYLVMEYMPGGDFLGLLIRENVLDEAVARFYIAEMILAVEEAHALQFIHRDIKPDNFLISASGHLKISDFGLAFDGHWSHESRYYSSTRYSLLQTLGIFVAGDEQDQKKDEKYGVPGAMVCSSSMMAGLEKHQRPPEVAGKEPILQWRNRCGNQIAAKSVWSIGVIFYECLYGRTPFLSEQGRSKTKENILNHESVFAFPTWPPVSRRGQQILAALVTDKSRRLCSKRYQLKDAAIEELAKITDSGRVLGKDSFCLAAGHGMARQYVFPFDAEDIKAHKFFKGLPWERLSQMPPPFIPKIRSDDDTRYFEDSAIFDDDDDDESTDPPRWSDRDNDKGNHVKKGVDITDKPLEVATMCKEEILAAKAEKGGKRGLIDKALKAFDAAVQMKALSWIATPCDSQRLKAIETEIEQLIALGLSTADGEALLHFVERFGKREKKRPRDRLLRDQKTKKIAMELRKRNAFLGYTWRRMGSYKAMIKQERGAEASLALMRSSNRGCLNR</sequence>